<evidence type="ECO:0000313" key="2">
    <source>
        <dbReference type="Proteomes" id="UP000419144"/>
    </source>
</evidence>
<accession>A0A640KI31</accession>
<dbReference type="AlphaFoldDB" id="A0A640KI31"/>
<dbReference type="SUPFAM" id="SSF48371">
    <property type="entry name" value="ARM repeat"/>
    <property type="match status" value="1"/>
</dbReference>
<dbReference type="InterPro" id="IPR016024">
    <property type="entry name" value="ARM-type_fold"/>
</dbReference>
<gene>
    <name evidence="1" type="ORF">LtaPh_2602400</name>
</gene>
<reference evidence="1" key="1">
    <citation type="submission" date="2019-11" db="EMBL/GenBank/DDBJ databases">
        <title>Leishmania tarentolae CDS.</title>
        <authorList>
            <person name="Goto Y."/>
            <person name="Yamagishi J."/>
        </authorList>
    </citation>
    <scope>NUCLEOTIDE SEQUENCE [LARGE SCALE GENOMIC DNA]</scope>
    <source>
        <strain evidence="1">Parrot Tar II</strain>
    </source>
</reference>
<evidence type="ECO:0000313" key="1">
    <source>
        <dbReference type="EMBL" id="GET89386.1"/>
    </source>
</evidence>
<keyword evidence="2" id="KW-1185">Reference proteome</keyword>
<dbReference type="Proteomes" id="UP000419144">
    <property type="component" value="Unassembled WGS sequence"/>
</dbReference>
<dbReference type="OrthoDB" id="273242at2759"/>
<dbReference type="VEuPathDB" id="TriTrypDB:LtaPh_2602400"/>
<organism evidence="1 2">
    <name type="scientific">Leishmania tarentolae</name>
    <name type="common">Sauroleishmania tarentolae</name>
    <dbReference type="NCBI Taxonomy" id="5689"/>
    <lineage>
        <taxon>Eukaryota</taxon>
        <taxon>Discoba</taxon>
        <taxon>Euglenozoa</taxon>
        <taxon>Kinetoplastea</taxon>
        <taxon>Metakinetoplastina</taxon>
        <taxon>Trypanosomatida</taxon>
        <taxon>Trypanosomatidae</taxon>
        <taxon>Leishmaniinae</taxon>
        <taxon>Leishmania</taxon>
        <taxon>lizard Leishmania</taxon>
    </lineage>
</organism>
<protein>
    <submittedName>
        <fullName evidence="1">Uncharacterized protein</fullName>
    </submittedName>
</protein>
<dbReference type="EMBL" id="BLBS01000035">
    <property type="protein sequence ID" value="GET89386.1"/>
    <property type="molecule type" value="Genomic_DNA"/>
</dbReference>
<name>A0A640KI31_LEITA</name>
<sequence>MDTSSSARHADQLSLVHLSQLHEGVLQLREHLRSVLLDNSPQREMIVYTQLYQLYRDFYLPFFVAKSHIPSRLSPDPASVHSVEARSAASAEALFVLTSYTQDVLAACVYLLDPASLPATYVVPLTPPACEEAQNEANASTVYVSAEQRSFCARVFLYTCWSSAALPLHIVLQALYPLLDSDLTGAPPATAAKVSTAPGSRREWQGTSLTENHIAADLFSQERFASRKRLIRDTLTGLVLTRANGVRALLRVLLLNDRVGTEMTSEAAQLLVQLLTSPICTLWQQQIGEPMDHSITLSLAGEEECCLEVVVTRVTTALPVEEQVRLLSPQLLALLEEHADETSETSSASVTAAQPRFLARFHAQHLRLPAETLEQRLHLALTMLLNALVRLPPRDRHDFARSYRQFFYTNKLVLSPGFGCLSLRSDTDVEEKHVIAALIRLRTLIKGVSLGAGSGAAAHVLAATAPGLLNLCALVAHRFNGDGDASPLVSSFLLTTLRKLLTELLGSPSLHDLCARALVDACREARGHCYKPGNVIQPGLRYTGDVCGRENLVTGLQWLLLDFAAATPGFVHACVDVMVEVCHLELFAAGVEDVALPTAPRLTETAPVTFEANSLINAATTEDDAPPLIALLERLSLEASGESLFGSREASFASTLELLGRMLGLSGVLHRWALGLIERLLSASSVEAHLVTGDTLPERLKNLSLLQRCSRNILASLTLLNTSTRCGGAWYSVICTNDAQMLLSARVRDALDAFLKRIDTQLASSEAEAQLSNHKTHKQGEIITAIRVKWERLAEKLQASLDSRAAVGAAVTLAALARSVDDVVFEVTDPQPLYDTTQRLLQLLVRVLFETDDVGAAVRAVHCMTWLGMYRFDSKDSTYMADVMWSVLAENHPPSWGVAASRYNVGTQAGSGSRLCRLRVRALDVLLSWTDYDEDDRTLRNLDDSLRRNHHTSLYDVLVALCHNTQDALVQVAAVHFLGAYALAMQPRVPVSAICDLCQDVFRLSRHEMAKAACAAALGKVVASLCHPSDTTLLVLSELDISTLQTLASAMSSYRGRREVKSEAIVTASAMRAAAEVDLHDEVIRQHGREMIALLRTASIGVAGTGTGSAAAAADEHPVSILRMPRLPHE</sequence>
<proteinExistence type="predicted"/>
<comment type="caution">
    <text evidence="1">The sequence shown here is derived from an EMBL/GenBank/DDBJ whole genome shotgun (WGS) entry which is preliminary data.</text>
</comment>